<gene>
    <name evidence="8" type="primary">tatD_2</name>
    <name evidence="10" type="synonym">tatD</name>
    <name evidence="8" type="ORF">CM83_65920</name>
    <name evidence="10" type="ORF">g.43467</name>
</gene>
<evidence type="ECO:0000313" key="10">
    <source>
        <dbReference type="EMBL" id="JAQ12179.1"/>
    </source>
</evidence>
<feature type="binding site" evidence="7">
    <location>
        <position position="226"/>
    </location>
    <ligand>
        <name>a divalent metal cation</name>
        <dbReference type="ChEBI" id="CHEBI:60240"/>
        <label>1</label>
    </ligand>
</feature>
<evidence type="ECO:0000256" key="6">
    <source>
        <dbReference type="ARBA" id="ARBA00045223"/>
    </source>
</evidence>
<comment type="function">
    <text evidence="6">Deoxyribonuclease which catalyzes (in vitro) the decatenation of kinetoplast DNA, which are circular DNA catenated to each other, producing linear DNA molecules. Plays an important role in chromosomal segregation and cell cycle progression during eye development probably via its DNA decatenation activity.</text>
</comment>
<dbReference type="GO" id="GO:0046872">
    <property type="term" value="F:metal ion binding"/>
    <property type="evidence" value="ECO:0007669"/>
    <property type="project" value="UniProtKB-KW"/>
</dbReference>
<evidence type="ECO:0000256" key="5">
    <source>
        <dbReference type="ARBA" id="ARBA00039767"/>
    </source>
</evidence>
<keyword evidence="4" id="KW-0378">Hydrolase</keyword>
<dbReference type="PANTHER" id="PTHR10060">
    <property type="entry name" value="TATD FAMILY DEOXYRIBONUCLEASE"/>
    <property type="match status" value="1"/>
</dbReference>
<dbReference type="PIRSF" id="PIRSF005902">
    <property type="entry name" value="DNase_TatD"/>
    <property type="match status" value="1"/>
</dbReference>
<organism evidence="8">
    <name type="scientific">Lygus hesperus</name>
    <name type="common">Western plant bug</name>
    <dbReference type="NCBI Taxonomy" id="30085"/>
    <lineage>
        <taxon>Eukaryota</taxon>
        <taxon>Metazoa</taxon>
        <taxon>Ecdysozoa</taxon>
        <taxon>Arthropoda</taxon>
        <taxon>Hexapoda</taxon>
        <taxon>Insecta</taxon>
        <taxon>Pterygota</taxon>
        <taxon>Neoptera</taxon>
        <taxon>Paraneoptera</taxon>
        <taxon>Hemiptera</taxon>
        <taxon>Heteroptera</taxon>
        <taxon>Panheteroptera</taxon>
        <taxon>Cimicomorpha</taxon>
        <taxon>Miridae</taxon>
        <taxon>Mirini</taxon>
        <taxon>Lygus</taxon>
    </lineage>
</organism>
<dbReference type="GO" id="GO:0005829">
    <property type="term" value="C:cytosol"/>
    <property type="evidence" value="ECO:0007669"/>
    <property type="project" value="TreeGrafter"/>
</dbReference>
<dbReference type="GO" id="GO:0008310">
    <property type="term" value="F:single-stranded DNA 3'-5' DNA exonuclease activity"/>
    <property type="evidence" value="ECO:0007669"/>
    <property type="project" value="TreeGrafter"/>
</dbReference>
<dbReference type="EMBL" id="GDHC01006450">
    <property type="protein sequence ID" value="JAQ12179.1"/>
    <property type="molecule type" value="Transcribed_RNA"/>
</dbReference>
<evidence type="ECO:0000313" key="8">
    <source>
        <dbReference type="EMBL" id="JAG41579.1"/>
    </source>
</evidence>
<dbReference type="InterPro" id="IPR032466">
    <property type="entry name" value="Metal_Hydrolase"/>
</dbReference>
<sequence length="302" mass="33593">MTESLEDRANEMSKCLDNYILVDVGANLTSRKFNRDLESVVARAKDSGVQKIVVCSQTLKGSKEALRLSQIYPGVLYSTAGVYPHEAKSWEPETLDELKEIAKNNECVAIGQCGLDYCKNFSPPDIQRTVFRSQVELACLLKKPLCIHERDAFDDLVTILNEFRSSLPPVVLLSYTGSLENAKKYVEMGLYLGITGYITKDNSGDGVQALLDDGTLPLEQLLVQSDSPFMYPNARASKLPERVKNALTERSLNFLQRYCTFTRNEPCSLPVIVEILAGFMRKSPEDIALATAFNALKIFGLS</sequence>
<name>A0A0A9ZAZ0_LYGHE</name>
<keyword evidence="3 7" id="KW-0479">Metal-binding</keyword>
<evidence type="ECO:0000256" key="2">
    <source>
        <dbReference type="ARBA" id="ARBA00022722"/>
    </source>
</evidence>
<dbReference type="EMBL" id="GBHO01002025">
    <property type="protein sequence ID" value="JAG41579.1"/>
    <property type="molecule type" value="Transcribed_RNA"/>
</dbReference>
<protein>
    <recommendedName>
        <fullName evidence="5">Deoxyribonuclease TATDN1</fullName>
    </recommendedName>
</protein>
<accession>A0A0A9ZAZ0</accession>
<dbReference type="Gene3D" id="3.20.20.140">
    <property type="entry name" value="Metal-dependent hydrolases"/>
    <property type="match status" value="1"/>
</dbReference>
<evidence type="ECO:0000256" key="4">
    <source>
        <dbReference type="ARBA" id="ARBA00022801"/>
    </source>
</evidence>
<dbReference type="CDD" id="cd01310">
    <property type="entry name" value="TatD_DNAse"/>
    <property type="match status" value="1"/>
</dbReference>
<dbReference type="Pfam" id="PF01026">
    <property type="entry name" value="TatD_DNase"/>
    <property type="match status" value="1"/>
</dbReference>
<evidence type="ECO:0000256" key="1">
    <source>
        <dbReference type="ARBA" id="ARBA00009275"/>
    </source>
</evidence>
<comment type="similarity">
    <text evidence="1">Belongs to the metallo-dependent hydrolases superfamily. TatD-type hydrolase family.</text>
</comment>
<dbReference type="InterPro" id="IPR018228">
    <property type="entry name" value="DNase_TatD-rel_CS"/>
</dbReference>
<reference evidence="8" key="2">
    <citation type="submission" date="2014-07" db="EMBL/GenBank/DDBJ databases">
        <authorList>
            <person name="Hull J."/>
        </authorList>
    </citation>
    <scope>NUCLEOTIDE SEQUENCE</scope>
</reference>
<keyword evidence="2" id="KW-0540">Nuclease</keyword>
<evidence type="ECO:0000313" key="9">
    <source>
        <dbReference type="EMBL" id="JAG62117.1"/>
    </source>
</evidence>
<dbReference type="InterPro" id="IPR001130">
    <property type="entry name" value="TatD-like"/>
</dbReference>
<evidence type="ECO:0000256" key="3">
    <source>
        <dbReference type="ARBA" id="ARBA00022723"/>
    </source>
</evidence>
<dbReference type="EMBL" id="GBRD01003704">
    <property type="protein sequence ID" value="JAG62117.1"/>
    <property type="molecule type" value="Transcribed_RNA"/>
</dbReference>
<reference evidence="10" key="4">
    <citation type="journal article" date="2016" name="Gigascience">
        <title>De novo construction of an expanded transcriptome assembly for the western tarnished plant bug, Lygus hesperus.</title>
        <authorList>
            <person name="Tassone E.E."/>
            <person name="Geib S.M."/>
            <person name="Hall B."/>
            <person name="Fabrick J.A."/>
            <person name="Brent C.S."/>
            <person name="Hull J.J."/>
        </authorList>
    </citation>
    <scope>NUCLEOTIDE SEQUENCE</scope>
</reference>
<dbReference type="PROSITE" id="PS01090">
    <property type="entry name" value="TATD_2"/>
    <property type="match status" value="1"/>
</dbReference>
<evidence type="ECO:0000256" key="7">
    <source>
        <dbReference type="PIRSR" id="PIRSR005902-1"/>
    </source>
</evidence>
<dbReference type="SUPFAM" id="SSF51556">
    <property type="entry name" value="Metallo-dependent hydrolases"/>
    <property type="match status" value="1"/>
</dbReference>
<dbReference type="InterPro" id="IPR050891">
    <property type="entry name" value="TatD-type_Hydrolase"/>
</dbReference>
<reference evidence="8" key="1">
    <citation type="journal article" date="2014" name="PLoS ONE">
        <title>Transcriptome-Based Identification of ABC Transporters in the Western Tarnished Plant Bug Lygus hesperus.</title>
        <authorList>
            <person name="Hull J.J."/>
            <person name="Chaney K."/>
            <person name="Geib S.M."/>
            <person name="Fabrick J.A."/>
            <person name="Brent C.S."/>
            <person name="Walsh D."/>
            <person name="Lavine L.C."/>
        </authorList>
    </citation>
    <scope>NUCLEOTIDE SEQUENCE</scope>
</reference>
<proteinExistence type="inferred from homology"/>
<dbReference type="EMBL" id="GBRD01003702">
    <property type="protein sequence ID" value="JAG62119.1"/>
    <property type="molecule type" value="Transcribed_RNA"/>
</dbReference>
<dbReference type="AlphaFoldDB" id="A0A0A9ZAZ0"/>
<reference evidence="9" key="3">
    <citation type="submission" date="2014-09" db="EMBL/GenBank/DDBJ databases">
        <authorList>
            <person name="Magalhaes I.L.F."/>
            <person name="Oliveira U."/>
            <person name="Santos F.R."/>
            <person name="Vidigal T.H.D.A."/>
            <person name="Brescovit A.D."/>
            <person name="Santos A.J."/>
        </authorList>
    </citation>
    <scope>NUCLEOTIDE SEQUENCE</scope>
</reference>
<feature type="binding site" evidence="7">
    <location>
        <position position="148"/>
    </location>
    <ligand>
        <name>a divalent metal cation</name>
        <dbReference type="ChEBI" id="CHEBI:60240"/>
        <label>2</label>
    </ligand>
</feature>
<dbReference type="PANTHER" id="PTHR10060:SF15">
    <property type="entry name" value="DEOXYRIBONUCLEASE TATDN1"/>
    <property type="match status" value="1"/>
</dbReference>